<evidence type="ECO:0008006" key="9">
    <source>
        <dbReference type="Google" id="ProtNLM"/>
    </source>
</evidence>
<gene>
    <name evidence="7" type="ORF">QN277_021726</name>
</gene>
<evidence type="ECO:0000256" key="3">
    <source>
        <dbReference type="PROSITE-ProRule" id="PRU00176"/>
    </source>
</evidence>
<dbReference type="Gene3D" id="3.30.70.330">
    <property type="match status" value="2"/>
</dbReference>
<feature type="compositionally biased region" description="Pro residues" evidence="4">
    <location>
        <begin position="18"/>
        <end position="30"/>
    </location>
</feature>
<keyword evidence="1" id="KW-0677">Repeat</keyword>
<dbReference type="InterPro" id="IPR001202">
    <property type="entry name" value="WW_dom"/>
</dbReference>
<dbReference type="Gene3D" id="2.20.70.10">
    <property type="match status" value="1"/>
</dbReference>
<dbReference type="Pfam" id="PF00397">
    <property type="entry name" value="WW"/>
    <property type="match status" value="1"/>
</dbReference>
<dbReference type="AlphaFoldDB" id="A0AAE1JM35"/>
<dbReference type="SMART" id="SM00456">
    <property type="entry name" value="WW"/>
    <property type="match status" value="1"/>
</dbReference>
<feature type="region of interest" description="Disordered" evidence="4">
    <location>
        <begin position="384"/>
        <end position="467"/>
    </location>
</feature>
<keyword evidence="8" id="KW-1185">Reference proteome</keyword>
<organism evidence="7 8">
    <name type="scientific">Acacia crassicarpa</name>
    <name type="common">northern wattle</name>
    <dbReference type="NCBI Taxonomy" id="499986"/>
    <lineage>
        <taxon>Eukaryota</taxon>
        <taxon>Viridiplantae</taxon>
        <taxon>Streptophyta</taxon>
        <taxon>Embryophyta</taxon>
        <taxon>Tracheophyta</taxon>
        <taxon>Spermatophyta</taxon>
        <taxon>Magnoliopsida</taxon>
        <taxon>eudicotyledons</taxon>
        <taxon>Gunneridae</taxon>
        <taxon>Pentapetalae</taxon>
        <taxon>rosids</taxon>
        <taxon>fabids</taxon>
        <taxon>Fabales</taxon>
        <taxon>Fabaceae</taxon>
        <taxon>Caesalpinioideae</taxon>
        <taxon>mimosoid clade</taxon>
        <taxon>Acacieae</taxon>
        <taxon>Acacia</taxon>
    </lineage>
</organism>
<evidence type="ECO:0000256" key="2">
    <source>
        <dbReference type="ARBA" id="ARBA00022884"/>
    </source>
</evidence>
<evidence type="ECO:0000259" key="6">
    <source>
        <dbReference type="PROSITE" id="PS50102"/>
    </source>
</evidence>
<feature type="compositionally biased region" description="Polar residues" evidence="4">
    <location>
        <begin position="398"/>
        <end position="414"/>
    </location>
</feature>
<dbReference type="Pfam" id="PF00076">
    <property type="entry name" value="RRM_1"/>
    <property type="match status" value="2"/>
</dbReference>
<protein>
    <recommendedName>
        <fullName evidence="9">Flowering time control protein FCA</fullName>
    </recommendedName>
</protein>
<feature type="domain" description="WW" evidence="5">
    <location>
        <begin position="472"/>
        <end position="499"/>
    </location>
</feature>
<feature type="domain" description="RRM" evidence="6">
    <location>
        <begin position="238"/>
        <end position="313"/>
    </location>
</feature>
<feature type="compositionally biased region" description="Polar residues" evidence="4">
    <location>
        <begin position="78"/>
        <end position="96"/>
    </location>
</feature>
<dbReference type="GO" id="GO:0003723">
    <property type="term" value="F:RNA binding"/>
    <property type="evidence" value="ECO:0007669"/>
    <property type="project" value="UniProtKB-UniRule"/>
</dbReference>
<dbReference type="CDD" id="cd00201">
    <property type="entry name" value="WW"/>
    <property type="match status" value="1"/>
</dbReference>
<dbReference type="PROSITE" id="PS01159">
    <property type="entry name" value="WW_DOMAIN_1"/>
    <property type="match status" value="1"/>
</dbReference>
<reference evidence="7" key="1">
    <citation type="submission" date="2023-10" db="EMBL/GenBank/DDBJ databases">
        <title>Chromosome-level genome of the transformable northern wattle, Acacia crassicarpa.</title>
        <authorList>
            <person name="Massaro I."/>
            <person name="Sinha N.R."/>
            <person name="Poethig S."/>
            <person name="Leichty A.R."/>
        </authorList>
    </citation>
    <scope>NUCLEOTIDE SEQUENCE</scope>
    <source>
        <strain evidence="7">Acra3RX</strain>
        <tissue evidence="7">Leaf</tissue>
    </source>
</reference>
<name>A0AAE1JM35_9FABA</name>
<dbReference type="PANTHER" id="PTHR24012">
    <property type="entry name" value="RNA BINDING PROTEIN"/>
    <property type="match status" value="1"/>
</dbReference>
<dbReference type="EMBL" id="JAWXYG010000005">
    <property type="protein sequence ID" value="KAK4273297.1"/>
    <property type="molecule type" value="Genomic_DNA"/>
</dbReference>
<comment type="caution">
    <text evidence="7">The sequence shown here is derived from an EMBL/GenBank/DDBJ whole genome shotgun (WGS) entry which is preliminary data.</text>
</comment>
<dbReference type="InterPro" id="IPR000504">
    <property type="entry name" value="RRM_dom"/>
</dbReference>
<evidence type="ECO:0000259" key="5">
    <source>
        <dbReference type="PROSITE" id="PS50020"/>
    </source>
</evidence>
<feature type="compositionally biased region" description="Polar residues" evidence="4">
    <location>
        <begin position="422"/>
        <end position="444"/>
    </location>
</feature>
<dbReference type="InterPro" id="IPR036020">
    <property type="entry name" value="WW_dom_sf"/>
</dbReference>
<evidence type="ECO:0000313" key="8">
    <source>
        <dbReference type="Proteomes" id="UP001293593"/>
    </source>
</evidence>
<dbReference type="Proteomes" id="UP001293593">
    <property type="component" value="Unassembled WGS sequence"/>
</dbReference>
<evidence type="ECO:0000256" key="1">
    <source>
        <dbReference type="ARBA" id="ARBA00022737"/>
    </source>
</evidence>
<dbReference type="PROSITE" id="PS50102">
    <property type="entry name" value="RRM"/>
    <property type="match status" value="2"/>
</dbReference>
<feature type="domain" description="RRM" evidence="6">
    <location>
        <begin position="132"/>
        <end position="213"/>
    </location>
</feature>
<sequence length="517" mass="57203">MLENLNNHSDQRVTGNGLPPPPPPPPPSHPIHPHIHEPFFNHCNFQPPAGNFTYPHVPGPPNGFANHNQPYNHFNHVNGESNNSFGAGAPPSTNGNSGYGFNHSLPRPGRKRGWHLATQGTPPDQVDGACNVKLYIAPVPRTSTENDIRLVFEQHGTIVEVVLLWDKKTGERQGSCFVKFATLDEAERAIKALSNRYTFPGESLPIVVRFADRGKGRLGTRGFSQIMDKKSHSEEVVDKVFVGHINKEASKKEIEEVFSPYGHIEDIFIAQSRGYGFVKFSNKDMALAAIKGLNNAFTMRGCEHPLIVRFAEPKKPKTGEPRANHMPGSAFGPCSQEPAVWLPPNFGDSIGGSNMPMAPHHPTIPHPQVAPHIQNWEPANAMVQQPFPSKPAHPQSVPVLSQSMQAQKLSSQPVVTEVLKQSHPTDSSTQNIEQQLNSQPSQAGGSPFAVAGRKSPDMPESSDEEVYPDCDWSEHICPDGNKYYYNCVTYESRWEKPEEYALYEKKQEQEDHGCPNS</sequence>
<feature type="region of interest" description="Disordered" evidence="4">
    <location>
        <begin position="1"/>
        <end position="39"/>
    </location>
</feature>
<feature type="compositionally biased region" description="Polar residues" evidence="4">
    <location>
        <begin position="1"/>
        <end position="14"/>
    </location>
</feature>
<proteinExistence type="predicted"/>
<keyword evidence="2 3" id="KW-0694">RNA-binding</keyword>
<dbReference type="InterPro" id="IPR012677">
    <property type="entry name" value="Nucleotide-bd_a/b_plait_sf"/>
</dbReference>
<dbReference type="SUPFAM" id="SSF51045">
    <property type="entry name" value="WW domain"/>
    <property type="match status" value="1"/>
</dbReference>
<dbReference type="PROSITE" id="PS50020">
    <property type="entry name" value="WW_DOMAIN_2"/>
    <property type="match status" value="1"/>
</dbReference>
<evidence type="ECO:0000256" key="4">
    <source>
        <dbReference type="SAM" id="MobiDB-lite"/>
    </source>
</evidence>
<dbReference type="SUPFAM" id="SSF54928">
    <property type="entry name" value="RNA-binding domain, RBD"/>
    <property type="match status" value="2"/>
</dbReference>
<accession>A0AAE1JM35</accession>
<feature type="region of interest" description="Disordered" evidence="4">
    <location>
        <begin position="64"/>
        <end position="110"/>
    </location>
</feature>
<evidence type="ECO:0000313" key="7">
    <source>
        <dbReference type="EMBL" id="KAK4273297.1"/>
    </source>
</evidence>
<dbReference type="InterPro" id="IPR035979">
    <property type="entry name" value="RBD_domain_sf"/>
</dbReference>
<dbReference type="SMART" id="SM00360">
    <property type="entry name" value="RRM"/>
    <property type="match status" value="2"/>
</dbReference>